<protein>
    <submittedName>
        <fullName evidence="3">SDR family NAD(P)-dependent oxidoreductase</fullName>
    </submittedName>
</protein>
<dbReference type="Pfam" id="PF00106">
    <property type="entry name" value="adh_short"/>
    <property type="match status" value="1"/>
</dbReference>
<name>A0A4V2YJA1_9PSEU</name>
<dbReference type="EMBL" id="SMKW01000090">
    <property type="protein sequence ID" value="TDD38067.1"/>
    <property type="molecule type" value="Genomic_DNA"/>
</dbReference>
<accession>A0A4V2YJA1</accession>
<evidence type="ECO:0000313" key="3">
    <source>
        <dbReference type="EMBL" id="TDD38067.1"/>
    </source>
</evidence>
<dbReference type="PANTHER" id="PTHR43669:SF3">
    <property type="entry name" value="ALCOHOL DEHYDROGENASE, PUTATIVE (AFU_ORTHOLOGUE AFUA_3G03445)-RELATED"/>
    <property type="match status" value="1"/>
</dbReference>
<dbReference type="AlphaFoldDB" id="A0A4V2YJA1"/>
<dbReference type="SUPFAM" id="SSF51735">
    <property type="entry name" value="NAD(P)-binding Rossmann-fold domains"/>
    <property type="match status" value="1"/>
</dbReference>
<evidence type="ECO:0000256" key="2">
    <source>
        <dbReference type="ARBA" id="ARBA00023002"/>
    </source>
</evidence>
<proteinExistence type="inferred from homology"/>
<sequence length="235" mass="24998">MSETRADRLPRVALVTGANRGTGKAIAERLTRAGVRVWTLSRRPDPGPRSLSCDLADVDAVRDRVAEVVEAEGDLDLVVANAVDRYFATVAELDLARWSQALTVNLTSVLALVQAALPALRRTNGSIVLMGSHAGTRYFEGGVSYSAAKAAMKAVCESLLLEERQNGVRTTLISPGAIANEDDDRSKLKMTVESVAEVVWQAACVPSDTVIGELECRPSALAAPTVSGIDRLQAV</sequence>
<dbReference type="Gene3D" id="3.40.50.720">
    <property type="entry name" value="NAD(P)-binding Rossmann-like Domain"/>
    <property type="match status" value="1"/>
</dbReference>
<keyword evidence="2" id="KW-0560">Oxidoreductase</keyword>
<comment type="caution">
    <text evidence="3">The sequence shown here is derived from an EMBL/GenBank/DDBJ whole genome shotgun (WGS) entry which is preliminary data.</text>
</comment>
<organism evidence="3 4">
    <name type="scientific">Saccharopolyspora elongata</name>
    <dbReference type="NCBI Taxonomy" id="2530387"/>
    <lineage>
        <taxon>Bacteria</taxon>
        <taxon>Bacillati</taxon>
        <taxon>Actinomycetota</taxon>
        <taxon>Actinomycetes</taxon>
        <taxon>Pseudonocardiales</taxon>
        <taxon>Pseudonocardiaceae</taxon>
        <taxon>Saccharopolyspora</taxon>
    </lineage>
</organism>
<evidence type="ECO:0000313" key="4">
    <source>
        <dbReference type="Proteomes" id="UP000294947"/>
    </source>
</evidence>
<dbReference type="OrthoDB" id="9804774at2"/>
<dbReference type="GO" id="GO:0016491">
    <property type="term" value="F:oxidoreductase activity"/>
    <property type="evidence" value="ECO:0007669"/>
    <property type="project" value="UniProtKB-KW"/>
</dbReference>
<reference evidence="3 4" key="1">
    <citation type="submission" date="2019-03" db="EMBL/GenBank/DDBJ databases">
        <title>Draft genome sequences of novel Actinobacteria.</title>
        <authorList>
            <person name="Sahin N."/>
            <person name="Ay H."/>
            <person name="Saygin H."/>
        </authorList>
    </citation>
    <scope>NUCLEOTIDE SEQUENCE [LARGE SCALE GENOMIC DNA]</scope>
    <source>
        <strain evidence="3 4">7K502</strain>
    </source>
</reference>
<dbReference type="PANTHER" id="PTHR43669">
    <property type="entry name" value="5-KETO-D-GLUCONATE 5-REDUCTASE"/>
    <property type="match status" value="1"/>
</dbReference>
<gene>
    <name evidence="3" type="ORF">E1288_39580</name>
</gene>
<comment type="similarity">
    <text evidence="1">Belongs to the short-chain dehydrogenases/reductases (SDR) family.</text>
</comment>
<dbReference type="RefSeq" id="WP_132493813.1">
    <property type="nucleotide sequence ID" value="NZ_SMKW01000090.1"/>
</dbReference>
<dbReference type="InterPro" id="IPR036291">
    <property type="entry name" value="NAD(P)-bd_dom_sf"/>
</dbReference>
<dbReference type="InterPro" id="IPR002347">
    <property type="entry name" value="SDR_fam"/>
</dbReference>
<keyword evidence="4" id="KW-1185">Reference proteome</keyword>
<evidence type="ECO:0000256" key="1">
    <source>
        <dbReference type="ARBA" id="ARBA00006484"/>
    </source>
</evidence>
<dbReference type="CDD" id="cd05233">
    <property type="entry name" value="SDR_c"/>
    <property type="match status" value="1"/>
</dbReference>
<dbReference type="PRINTS" id="PR00081">
    <property type="entry name" value="GDHRDH"/>
</dbReference>
<dbReference type="Proteomes" id="UP000294947">
    <property type="component" value="Unassembled WGS sequence"/>
</dbReference>